<comment type="subcellular location">
    <subcellularLocation>
        <location evidence="1">Membrane</location>
        <topology evidence="1">Multi-pass membrane protein</topology>
    </subcellularLocation>
</comment>
<protein>
    <submittedName>
        <fullName evidence="6">Formate hydrogenlyase subunit 4</fullName>
    </submittedName>
</protein>
<feature type="transmembrane region" description="Helical" evidence="5">
    <location>
        <begin position="129"/>
        <end position="150"/>
    </location>
</feature>
<evidence type="ECO:0000256" key="3">
    <source>
        <dbReference type="ARBA" id="ARBA00022989"/>
    </source>
</evidence>
<keyword evidence="3 5" id="KW-1133">Transmembrane helix</keyword>
<keyword evidence="2 5" id="KW-0812">Transmembrane</keyword>
<feature type="transmembrane region" description="Helical" evidence="5">
    <location>
        <begin position="248"/>
        <end position="271"/>
    </location>
</feature>
<evidence type="ECO:0000256" key="1">
    <source>
        <dbReference type="ARBA" id="ARBA00004141"/>
    </source>
</evidence>
<evidence type="ECO:0000256" key="2">
    <source>
        <dbReference type="ARBA" id="ARBA00022692"/>
    </source>
</evidence>
<dbReference type="AlphaFoldDB" id="A0A1W1BXB7"/>
<dbReference type="EMBL" id="FPHD01000048">
    <property type="protein sequence ID" value="SFV58176.1"/>
    <property type="molecule type" value="Genomic_DNA"/>
</dbReference>
<keyword evidence="4 5" id="KW-0472">Membrane</keyword>
<name>A0A1W1BXB7_9ZZZZ</name>
<dbReference type="PANTHER" id="PTHR43359:SF1">
    <property type="entry name" value="FORMATE HYDROGENLYASE SUBUNIT 4-RELATED"/>
    <property type="match status" value="1"/>
</dbReference>
<dbReference type="PANTHER" id="PTHR43359">
    <property type="entry name" value="FORMATE HYDROGENLYASE SUBUNIT 4"/>
    <property type="match status" value="1"/>
</dbReference>
<feature type="transmembrane region" description="Helical" evidence="5">
    <location>
        <begin position="217"/>
        <end position="242"/>
    </location>
</feature>
<proteinExistence type="predicted"/>
<keyword evidence="6" id="KW-0456">Lyase</keyword>
<dbReference type="GO" id="GO:0005886">
    <property type="term" value="C:plasma membrane"/>
    <property type="evidence" value="ECO:0007669"/>
    <property type="project" value="TreeGrafter"/>
</dbReference>
<reference evidence="6" key="1">
    <citation type="submission" date="2016-10" db="EMBL/GenBank/DDBJ databases">
        <authorList>
            <person name="de Groot N.N."/>
        </authorList>
    </citation>
    <scope>NUCLEOTIDE SEQUENCE</scope>
</reference>
<accession>A0A1W1BXB7</accession>
<evidence type="ECO:0000256" key="5">
    <source>
        <dbReference type="SAM" id="Phobius"/>
    </source>
</evidence>
<evidence type="ECO:0000313" key="6">
    <source>
        <dbReference type="EMBL" id="SFV58176.1"/>
    </source>
</evidence>
<feature type="transmembrane region" description="Helical" evidence="5">
    <location>
        <begin position="96"/>
        <end position="117"/>
    </location>
</feature>
<dbReference type="GO" id="GO:0016829">
    <property type="term" value="F:lyase activity"/>
    <property type="evidence" value="ECO:0007669"/>
    <property type="project" value="UniProtKB-KW"/>
</dbReference>
<feature type="transmembrane region" description="Helical" evidence="5">
    <location>
        <begin position="6"/>
        <end position="24"/>
    </location>
</feature>
<sequence>MIIYLLSIFMLVLIAPLLLSYIKAMKMLLLFKRPVSILQGYRDFSKLMHKETILSEETSAITIYAPFLVLSPLIIVMFFLPPLVQGSYYVSFVDAFTITGLISLSTFFLMLLGLDSASAFGGMGSSREAFISALVEPAMILTIFSVSLMAGNLGVGQAGVNLAEHFPKEHMASFLFAGISFFILLVAENGRIPIDNPETHLELTMVHEAMTLDLTGIYLAIIETAASIKFVIFASLFASLFMPFGLEFSALVAFLIFIVKLFFIASIVALLEVNTAKLRLFKIPNLLGLAIVFSFLSLITFYVLGA</sequence>
<dbReference type="InterPro" id="IPR052561">
    <property type="entry name" value="ComplexI_Subunit1"/>
</dbReference>
<feature type="transmembrane region" description="Helical" evidence="5">
    <location>
        <begin position="283"/>
        <end position="304"/>
    </location>
</feature>
<dbReference type="InterPro" id="IPR001694">
    <property type="entry name" value="NADH_UbQ_OxRdtase_su1/FPO"/>
</dbReference>
<gene>
    <name evidence="6" type="ORF">MNB_SV-8-1268</name>
</gene>
<organism evidence="6">
    <name type="scientific">hydrothermal vent metagenome</name>
    <dbReference type="NCBI Taxonomy" id="652676"/>
    <lineage>
        <taxon>unclassified sequences</taxon>
        <taxon>metagenomes</taxon>
        <taxon>ecological metagenomes</taxon>
    </lineage>
</organism>
<feature type="transmembrane region" description="Helical" evidence="5">
    <location>
        <begin position="63"/>
        <end position="84"/>
    </location>
</feature>
<dbReference type="Pfam" id="PF00146">
    <property type="entry name" value="NADHdh"/>
    <property type="match status" value="1"/>
</dbReference>
<feature type="transmembrane region" description="Helical" evidence="5">
    <location>
        <begin position="170"/>
        <end position="187"/>
    </location>
</feature>
<evidence type="ECO:0000256" key="4">
    <source>
        <dbReference type="ARBA" id="ARBA00023136"/>
    </source>
</evidence>